<dbReference type="InterPro" id="IPR001680">
    <property type="entry name" value="WD40_rpt"/>
</dbReference>
<dbReference type="PROSITE" id="PS50294">
    <property type="entry name" value="WD_REPEATS_REGION"/>
    <property type="match status" value="4"/>
</dbReference>
<dbReference type="Gene3D" id="2.130.10.10">
    <property type="entry name" value="YVTN repeat-like/Quinoprotein amine dehydrogenase"/>
    <property type="match status" value="1"/>
</dbReference>
<name>A0ABV2AV57_9EUKA</name>
<dbReference type="InterPro" id="IPR015943">
    <property type="entry name" value="WD40/YVTN_repeat-like_dom_sf"/>
</dbReference>
<dbReference type="InterPro" id="IPR036322">
    <property type="entry name" value="WD40_repeat_dom_sf"/>
</dbReference>
<feature type="non-terminal residue" evidence="4">
    <location>
        <position position="1"/>
    </location>
</feature>
<gene>
    <name evidence="4" type="ORF">MHBO_004918</name>
</gene>
<dbReference type="Proteomes" id="UP001439008">
    <property type="component" value="Unassembled WGS sequence"/>
</dbReference>
<sequence length="182" mass="20751">GPVRGIDFHDTQSIFASGGDDNTIKIWDFIEKSKKIELLGHSDYVRTVQFHSERPWLLSASDDQTVRVWNWQSRKCISVLTGHNHYVMCAQFHPTEDLMLSASLDETIRVWDISSLKSSTNSASNNSIFENSRNLFNTNGVFVKFVVEGHSRGVNWASFHPTASILVRSSDDREVKIWRYSG</sequence>
<keyword evidence="2" id="KW-0677">Repeat</keyword>
<keyword evidence="5" id="KW-1185">Reference proteome</keyword>
<feature type="repeat" description="WD" evidence="3">
    <location>
        <begin position="147"/>
        <end position="182"/>
    </location>
</feature>
<dbReference type="PROSITE" id="PS50082">
    <property type="entry name" value="WD_REPEATS_2"/>
    <property type="match status" value="4"/>
</dbReference>
<evidence type="ECO:0000313" key="5">
    <source>
        <dbReference type="Proteomes" id="UP001439008"/>
    </source>
</evidence>
<dbReference type="InterPro" id="IPR050844">
    <property type="entry name" value="Coatomer_complex_subunit"/>
</dbReference>
<evidence type="ECO:0000256" key="1">
    <source>
        <dbReference type="ARBA" id="ARBA00022574"/>
    </source>
</evidence>
<proteinExistence type="predicted"/>
<dbReference type="SUPFAM" id="SSF50978">
    <property type="entry name" value="WD40 repeat-like"/>
    <property type="match status" value="1"/>
</dbReference>
<dbReference type="PANTHER" id="PTHR19876">
    <property type="entry name" value="COATOMER"/>
    <property type="match status" value="1"/>
</dbReference>
<feature type="non-terminal residue" evidence="4">
    <location>
        <position position="182"/>
    </location>
</feature>
<evidence type="ECO:0000313" key="4">
    <source>
        <dbReference type="EMBL" id="MES1923354.1"/>
    </source>
</evidence>
<comment type="caution">
    <text evidence="4">The sequence shown here is derived from an EMBL/GenBank/DDBJ whole genome shotgun (WGS) entry which is preliminary data.</text>
</comment>
<keyword evidence="1 3" id="KW-0853">WD repeat</keyword>
<dbReference type="PRINTS" id="PR00320">
    <property type="entry name" value="GPROTEINBRPT"/>
</dbReference>
<dbReference type="InterPro" id="IPR019775">
    <property type="entry name" value="WD40_repeat_CS"/>
</dbReference>
<evidence type="ECO:0000256" key="2">
    <source>
        <dbReference type="ARBA" id="ARBA00022737"/>
    </source>
</evidence>
<dbReference type="EMBL" id="JBDODL010005786">
    <property type="protein sequence ID" value="MES1923354.1"/>
    <property type="molecule type" value="Genomic_DNA"/>
</dbReference>
<feature type="repeat" description="WD" evidence="3">
    <location>
        <begin position="80"/>
        <end position="121"/>
    </location>
</feature>
<reference evidence="4 5" key="1">
    <citation type="journal article" date="2024" name="BMC Biol.">
        <title>Comparative genomics of Ascetosporea gives new insight into the evolutionary basis for animal parasitism in Rhizaria.</title>
        <authorList>
            <person name="Hiltunen Thoren M."/>
            <person name="Onut-Brannstrom I."/>
            <person name="Alfjorden A."/>
            <person name="Peckova H."/>
            <person name="Swords F."/>
            <person name="Hooper C."/>
            <person name="Holzer A.S."/>
            <person name="Bass D."/>
            <person name="Burki F."/>
        </authorList>
    </citation>
    <scope>NUCLEOTIDE SEQUENCE [LARGE SCALE GENOMIC DNA]</scope>
    <source>
        <strain evidence="4">20-A016</strain>
    </source>
</reference>
<evidence type="ECO:0000256" key="3">
    <source>
        <dbReference type="PROSITE-ProRule" id="PRU00221"/>
    </source>
</evidence>
<organism evidence="4 5">
    <name type="scientific">Bonamia ostreae</name>
    <dbReference type="NCBI Taxonomy" id="126728"/>
    <lineage>
        <taxon>Eukaryota</taxon>
        <taxon>Sar</taxon>
        <taxon>Rhizaria</taxon>
        <taxon>Endomyxa</taxon>
        <taxon>Ascetosporea</taxon>
        <taxon>Haplosporida</taxon>
        <taxon>Bonamia</taxon>
    </lineage>
</organism>
<dbReference type="PROSITE" id="PS00678">
    <property type="entry name" value="WD_REPEATS_1"/>
    <property type="match status" value="1"/>
</dbReference>
<evidence type="ECO:0008006" key="6">
    <source>
        <dbReference type="Google" id="ProtNLM"/>
    </source>
</evidence>
<feature type="repeat" description="WD" evidence="3">
    <location>
        <begin position="1"/>
        <end position="28"/>
    </location>
</feature>
<dbReference type="InterPro" id="IPR020472">
    <property type="entry name" value="WD40_PAC1"/>
</dbReference>
<dbReference type="Pfam" id="PF00400">
    <property type="entry name" value="WD40"/>
    <property type="match status" value="4"/>
</dbReference>
<accession>A0ABV2AV57</accession>
<dbReference type="PANTHER" id="PTHR19876:SF1">
    <property type="entry name" value="COATOMER SUBUNIT ALPHA"/>
    <property type="match status" value="1"/>
</dbReference>
<dbReference type="SMART" id="SM00320">
    <property type="entry name" value="WD40"/>
    <property type="match status" value="4"/>
</dbReference>
<feature type="repeat" description="WD" evidence="3">
    <location>
        <begin position="38"/>
        <end position="79"/>
    </location>
</feature>
<protein>
    <recommendedName>
        <fullName evidence="6">Coatomer alpha subunit</fullName>
    </recommendedName>
</protein>